<evidence type="ECO:0000313" key="4">
    <source>
        <dbReference type="Proteomes" id="UP000053676"/>
    </source>
</evidence>
<keyword evidence="2" id="KW-0711">Selenium</keyword>
<evidence type="ECO:0000256" key="1">
    <source>
        <dbReference type="ARBA" id="ARBA00005606"/>
    </source>
</evidence>
<evidence type="ECO:0000256" key="2">
    <source>
        <dbReference type="ARBA" id="ARBA00023266"/>
    </source>
</evidence>
<dbReference type="PANTHER" id="PTHR23300">
    <property type="entry name" value="METHANETHIOL OXIDASE"/>
    <property type="match status" value="1"/>
</dbReference>
<dbReference type="KEGG" id="nai:NECAME_07551"/>
<keyword evidence="4" id="KW-1185">Reference proteome</keyword>
<dbReference type="InterPro" id="IPR008826">
    <property type="entry name" value="Se-bd"/>
</dbReference>
<name>W2TLZ1_NECAM</name>
<dbReference type="OrthoDB" id="10252446at2759"/>
<dbReference type="SUPFAM" id="SSF75011">
    <property type="entry name" value="3-carboxy-cis,cis-mucoante lactonizing enzyme"/>
    <property type="match status" value="1"/>
</dbReference>
<dbReference type="OMA" id="EWGHPRL"/>
<dbReference type="GO" id="GO:0008430">
    <property type="term" value="F:selenium binding"/>
    <property type="evidence" value="ECO:0007669"/>
    <property type="project" value="InterPro"/>
</dbReference>
<dbReference type="STRING" id="51031.W2TLZ1"/>
<dbReference type="Pfam" id="PF05694">
    <property type="entry name" value="SBP56"/>
    <property type="match status" value="1"/>
</dbReference>
<gene>
    <name evidence="3" type="ORF">NECAME_07551</name>
</gene>
<proteinExistence type="inferred from homology"/>
<reference evidence="4" key="1">
    <citation type="journal article" date="2014" name="Nat. Genet.">
        <title>Genome of the human hookworm Necator americanus.</title>
        <authorList>
            <person name="Tang Y.T."/>
            <person name="Gao X."/>
            <person name="Rosa B.A."/>
            <person name="Abubucker S."/>
            <person name="Hallsworth-Pepin K."/>
            <person name="Martin J."/>
            <person name="Tyagi R."/>
            <person name="Heizer E."/>
            <person name="Zhang X."/>
            <person name="Bhonagiri-Palsikar V."/>
            <person name="Minx P."/>
            <person name="Warren W.C."/>
            <person name="Wang Q."/>
            <person name="Zhan B."/>
            <person name="Hotez P.J."/>
            <person name="Sternberg P.W."/>
            <person name="Dougall A."/>
            <person name="Gaze S.T."/>
            <person name="Mulvenna J."/>
            <person name="Sotillo J."/>
            <person name="Ranganathan S."/>
            <person name="Rabelo E.M."/>
            <person name="Wilson R.K."/>
            <person name="Felgner P.L."/>
            <person name="Bethony J."/>
            <person name="Hawdon J.M."/>
            <person name="Gasser R.B."/>
            <person name="Loukas A."/>
            <person name="Mitreva M."/>
        </authorList>
    </citation>
    <scope>NUCLEOTIDE SEQUENCE [LARGE SCALE GENOMIC DNA]</scope>
</reference>
<dbReference type="EMBL" id="KI658292">
    <property type="protein sequence ID" value="ETN83135.1"/>
    <property type="molecule type" value="Genomic_DNA"/>
</dbReference>
<sequence length="494" mass="55454">MSPEVVGSQESKQDREKLAVLNCPHSVGFHPDRLVIVDLDENSASYCKTARTHMVVPCMNSNRVYIVEVDENEMKLVKTIGPELLKHYDISCPYAVHVLPLKGAPVHIATMGDTYGNGKGDFLLIDRNSFEIRERHNRTGFTGFGGDFSFQTRRNLLIASEWGHPRLFRDGFTRSEIENGAFAKCSNFLLVSESFGSQLHVWQISPGILKESIDLGPFDGCLITTVRFLHNPECNHAFACSAVGSSVFHLYMNSLTEKWSADKVFQVKTIQVENWLSPEMPALLTDLVISMEDRFAYVAGWLHGCIWQLDISDPFRISVLTKVAFFFSQGVLTLFYLKFTFWIMHAKDYFEVKVVLGGLLGGISEAFVKSPLLFQMGQPREFGFPEMGKSTPRTPRVATTIRGTNFRGGPAFLQLSVDGKRLYVGNSFYKQWDSQFYPELIANGGQIARIDIGGGGRMSLSDSFLIDLKDMEGGPYLARDLRFFNGDSTSDNFL</sequence>
<protein>
    <submittedName>
        <fullName evidence="3">Selenium binding protein</fullName>
    </submittedName>
</protein>
<comment type="similarity">
    <text evidence="1">Belongs to the selenium-binding protein family.</text>
</comment>
<accession>W2TLZ1</accession>
<dbReference type="AlphaFoldDB" id="W2TLZ1"/>
<organism evidence="3 4">
    <name type="scientific">Necator americanus</name>
    <name type="common">Human hookworm</name>
    <dbReference type="NCBI Taxonomy" id="51031"/>
    <lineage>
        <taxon>Eukaryota</taxon>
        <taxon>Metazoa</taxon>
        <taxon>Ecdysozoa</taxon>
        <taxon>Nematoda</taxon>
        <taxon>Chromadorea</taxon>
        <taxon>Rhabditida</taxon>
        <taxon>Rhabditina</taxon>
        <taxon>Rhabditomorpha</taxon>
        <taxon>Strongyloidea</taxon>
        <taxon>Ancylostomatidae</taxon>
        <taxon>Bunostominae</taxon>
        <taxon>Necator</taxon>
    </lineage>
</organism>
<evidence type="ECO:0000313" key="3">
    <source>
        <dbReference type="EMBL" id="ETN83135.1"/>
    </source>
</evidence>
<dbReference type="Proteomes" id="UP000053676">
    <property type="component" value="Unassembled WGS sequence"/>
</dbReference>
<dbReference type="PANTHER" id="PTHR23300:SF3">
    <property type="entry name" value="SELENIUM-BINDING PROTEIN-RELATED"/>
    <property type="match status" value="1"/>
</dbReference>